<evidence type="ECO:0000259" key="1">
    <source>
        <dbReference type="Pfam" id="PF00271"/>
    </source>
</evidence>
<accession>A0A3P7PUB5</accession>
<protein>
    <recommendedName>
        <fullName evidence="1">Helicase C-terminal domain-containing protein</fullName>
    </recommendedName>
</protein>
<dbReference type="PANTHER" id="PTHR18934:SF213">
    <property type="entry name" value="3'-5' RNA HELICASE YTHDC2"/>
    <property type="match status" value="1"/>
</dbReference>
<dbReference type="GO" id="GO:0004386">
    <property type="term" value="F:helicase activity"/>
    <property type="evidence" value="ECO:0007669"/>
    <property type="project" value="TreeGrafter"/>
</dbReference>
<dbReference type="Proteomes" id="UP000271098">
    <property type="component" value="Unassembled WGS sequence"/>
</dbReference>
<dbReference type="Gene3D" id="3.40.50.300">
    <property type="entry name" value="P-loop containing nucleotide triphosphate hydrolases"/>
    <property type="match status" value="1"/>
</dbReference>
<dbReference type="InterPro" id="IPR027417">
    <property type="entry name" value="P-loop_NTPase"/>
</dbReference>
<dbReference type="EMBL" id="UYRT01079879">
    <property type="protein sequence ID" value="VDN21586.1"/>
    <property type="molecule type" value="Genomic_DNA"/>
</dbReference>
<name>A0A3P7PUB5_9BILA</name>
<dbReference type="GO" id="GO:0003723">
    <property type="term" value="F:RNA binding"/>
    <property type="evidence" value="ECO:0007669"/>
    <property type="project" value="TreeGrafter"/>
</dbReference>
<evidence type="ECO:0000313" key="2">
    <source>
        <dbReference type="EMBL" id="VDN21586.1"/>
    </source>
</evidence>
<dbReference type="AlphaFoldDB" id="A0A3P7PUB5"/>
<organism evidence="2 3">
    <name type="scientific">Gongylonema pulchrum</name>
    <dbReference type="NCBI Taxonomy" id="637853"/>
    <lineage>
        <taxon>Eukaryota</taxon>
        <taxon>Metazoa</taxon>
        <taxon>Ecdysozoa</taxon>
        <taxon>Nematoda</taxon>
        <taxon>Chromadorea</taxon>
        <taxon>Rhabditida</taxon>
        <taxon>Spirurina</taxon>
        <taxon>Spiruromorpha</taxon>
        <taxon>Spiruroidea</taxon>
        <taxon>Gongylonematidae</taxon>
        <taxon>Gongylonema</taxon>
    </lineage>
</organism>
<reference evidence="2 3" key="1">
    <citation type="submission" date="2018-11" db="EMBL/GenBank/DDBJ databases">
        <authorList>
            <consortium name="Pathogen Informatics"/>
        </authorList>
    </citation>
    <scope>NUCLEOTIDE SEQUENCE [LARGE SCALE GENOMIC DNA]</scope>
</reference>
<dbReference type="PANTHER" id="PTHR18934">
    <property type="entry name" value="ATP-DEPENDENT RNA HELICASE"/>
    <property type="match status" value="1"/>
</dbReference>
<evidence type="ECO:0000313" key="3">
    <source>
        <dbReference type="Proteomes" id="UP000271098"/>
    </source>
</evidence>
<proteinExistence type="predicted"/>
<dbReference type="SUPFAM" id="SSF52540">
    <property type="entry name" value="P-loop containing nucleoside triphosphate hydrolases"/>
    <property type="match status" value="1"/>
</dbReference>
<sequence length="111" mass="12365">MVFLPGYDDIVTVREKARQMRGCVTRPSIFMLHSQMSSRDQQRVFEPVGPGYRKVILSTNIAEASLTIDDVVFVIDCGKVKEVSSLLLLLLSLLLLLELVKKSPSAKVIVC</sequence>
<gene>
    <name evidence="2" type="ORF">GPUH_LOCUS13066</name>
</gene>
<dbReference type="InterPro" id="IPR001650">
    <property type="entry name" value="Helicase_C-like"/>
</dbReference>
<feature type="domain" description="Helicase C-terminal" evidence="1">
    <location>
        <begin position="26"/>
        <end position="85"/>
    </location>
</feature>
<dbReference type="Pfam" id="PF00271">
    <property type="entry name" value="Helicase_C"/>
    <property type="match status" value="1"/>
</dbReference>
<keyword evidence="3" id="KW-1185">Reference proteome</keyword>
<dbReference type="OrthoDB" id="5600252at2759"/>
<dbReference type="CDD" id="cd18791">
    <property type="entry name" value="SF2_C_RHA"/>
    <property type="match status" value="1"/>
</dbReference>